<organism evidence="1">
    <name type="scientific">Ackermannviridae sp</name>
    <dbReference type="NCBI Taxonomy" id="2831612"/>
    <lineage>
        <taxon>Viruses</taxon>
        <taxon>Duplodnaviria</taxon>
        <taxon>Heunggongvirae</taxon>
        <taxon>Uroviricota</taxon>
        <taxon>Caudoviricetes</taxon>
        <taxon>Pantevenvirales</taxon>
        <taxon>Ackermannviridae</taxon>
    </lineage>
</organism>
<dbReference type="EMBL" id="BK035393">
    <property type="protein sequence ID" value="DAG97970.1"/>
    <property type="molecule type" value="Genomic_DNA"/>
</dbReference>
<name>A0A8S5VTP0_9CAUD</name>
<protein>
    <submittedName>
        <fullName evidence="1">Uncharacterized protein</fullName>
    </submittedName>
</protein>
<sequence length="173" mass="20680">MKKLRIFESATELLEEFLSMRGDFTKFRRSAFYTWVSVRYGLEVGEGSEVVDDKIDGYDVRELMEKFNQSFMGVAGSTEMDMKNPDEIFYRILEKMPIFRMMVDESNYSREDIGEYFYKNLFDFVEDKSEEGMIWIFCKIDFSKNMKELFDEITSAMEGKYPQQSQKGSYRYR</sequence>
<accession>A0A8S5VTP0</accession>
<reference evidence="1" key="1">
    <citation type="journal article" date="2021" name="Proc. Natl. Acad. Sci. U.S.A.">
        <title>A Catalog of Tens of Thousands of Viruses from Human Metagenomes Reveals Hidden Associations with Chronic Diseases.</title>
        <authorList>
            <person name="Tisza M.J."/>
            <person name="Buck C.B."/>
        </authorList>
    </citation>
    <scope>NUCLEOTIDE SEQUENCE</scope>
    <source>
        <strain evidence="1">CtASH1</strain>
    </source>
</reference>
<proteinExistence type="predicted"/>
<evidence type="ECO:0000313" key="1">
    <source>
        <dbReference type="EMBL" id="DAG97970.1"/>
    </source>
</evidence>